<evidence type="ECO:0008006" key="3">
    <source>
        <dbReference type="Google" id="ProtNLM"/>
    </source>
</evidence>
<dbReference type="AlphaFoldDB" id="A0A2A3MN16"/>
<proteinExistence type="predicted"/>
<dbReference type="EMBL" id="NTMR01000002">
    <property type="protein sequence ID" value="PBK06208.1"/>
    <property type="molecule type" value="Genomic_DNA"/>
</dbReference>
<comment type="caution">
    <text evidence="1">The sequence shown here is derived from an EMBL/GenBank/DDBJ whole genome shotgun (WGS) entry which is preliminary data.</text>
</comment>
<keyword evidence="2" id="KW-1185">Reference proteome</keyword>
<protein>
    <recommendedName>
        <fullName evidence="3">DUF2971 domain-containing protein</fullName>
    </recommendedName>
</protein>
<name>A0A2A3MN16_9PSED</name>
<sequence>MKCLPLLSWLATRFRCWAAVHGPLERPRRGYCSTRTMVWSGLMPTWLQIRLAGRLVRRGHTRCEHAMKTGDRSGVVVFSRYVSAKPTGLIWRSYGTGMEKWMEDDNADVLYRYKYREMTDDNLKIITEGTLSFSRPSDFNDPFDCSPAYDRESMTDIFSRRPDLVKRVGDSKGLSPAKRIQQKGKWVANILRAVDSGAWTEQLGAQAGIFCLSRNPSSQLMWAHYAKNHTGFLVEFSISMDAPYLDLTEFMPLPVRYADERPRLEWGAVKPDFEDVFLTKSRDWEYEEEERTLDVRRGPGIHPYSRQLFLNSVTAGARMSDEMFEKLKLAVTKAEQDTDKEIPLYRAQLSGSTYEVYIPGHPDPKLNPPS</sequence>
<evidence type="ECO:0000313" key="2">
    <source>
        <dbReference type="Proteomes" id="UP000242313"/>
    </source>
</evidence>
<accession>A0A2A3MN16</accession>
<gene>
    <name evidence="1" type="ORF">CNQ84_02210</name>
</gene>
<organism evidence="1 2">
    <name type="scientific">Pseudomonas abyssi</name>
    <dbReference type="NCBI Taxonomy" id="170540"/>
    <lineage>
        <taxon>Bacteria</taxon>
        <taxon>Pseudomonadati</taxon>
        <taxon>Pseudomonadota</taxon>
        <taxon>Gammaproteobacteria</taxon>
        <taxon>Pseudomonadales</taxon>
        <taxon>Pseudomonadaceae</taxon>
        <taxon>Pseudomonas</taxon>
    </lineage>
</organism>
<dbReference type="Proteomes" id="UP000242313">
    <property type="component" value="Unassembled WGS sequence"/>
</dbReference>
<reference evidence="1 2" key="1">
    <citation type="submission" date="2017-09" db="EMBL/GenBank/DDBJ databases">
        <title>Pseudomonas abyssi sp. nov. isolated from Abyssopelagic Water.</title>
        <authorList>
            <person name="Wei Y."/>
        </authorList>
    </citation>
    <scope>NUCLEOTIDE SEQUENCE [LARGE SCALE GENOMIC DNA]</scope>
    <source>
        <strain evidence="1 2">MT5</strain>
    </source>
</reference>
<evidence type="ECO:0000313" key="1">
    <source>
        <dbReference type="EMBL" id="PBK06208.1"/>
    </source>
</evidence>